<evidence type="ECO:0000313" key="3">
    <source>
        <dbReference type="EMBL" id="MCZ3371140.1"/>
    </source>
</evidence>
<evidence type="ECO:0000256" key="1">
    <source>
        <dbReference type="SAM" id="Phobius"/>
    </source>
</evidence>
<proteinExistence type="predicted"/>
<keyword evidence="1" id="KW-1133">Transmembrane helix</keyword>
<reference evidence="2" key="1">
    <citation type="submission" date="2022-12" db="EMBL/GenBank/DDBJ databases">
        <title>Reclassification of two methanogenic archaea species isolated from the Kolyma lowland permafrost.</title>
        <authorList>
            <person name="Trubitsyn V.E."/>
            <person name="Rivkina E.M."/>
            <person name="Shcherbakova V.A."/>
        </authorList>
    </citation>
    <scope>NUCLEOTIDE SEQUENCE</scope>
    <source>
        <strain evidence="2">M2</strain>
        <strain evidence="3">MK4</strain>
    </source>
</reference>
<feature type="transmembrane region" description="Helical" evidence="1">
    <location>
        <begin position="37"/>
        <end position="59"/>
    </location>
</feature>
<organism evidence="2 4">
    <name type="scientific">Methanobacterium veterum</name>
    <dbReference type="NCBI Taxonomy" id="408577"/>
    <lineage>
        <taxon>Archaea</taxon>
        <taxon>Methanobacteriati</taxon>
        <taxon>Methanobacteriota</taxon>
        <taxon>Methanomada group</taxon>
        <taxon>Methanobacteria</taxon>
        <taxon>Methanobacteriales</taxon>
        <taxon>Methanobacteriaceae</taxon>
        <taxon>Methanobacterium</taxon>
    </lineage>
</organism>
<keyword evidence="4" id="KW-1185">Reference proteome</keyword>
<comment type="caution">
    <text evidence="2">The sequence shown here is derived from an EMBL/GenBank/DDBJ whole genome shotgun (WGS) entry which is preliminary data.</text>
</comment>
<dbReference type="Proteomes" id="UP001074446">
    <property type="component" value="Unassembled WGS sequence"/>
</dbReference>
<dbReference type="AlphaFoldDB" id="A0A9E4ZX25"/>
<accession>A0A9E4ZX25</accession>
<evidence type="ECO:0000313" key="4">
    <source>
        <dbReference type="Proteomes" id="UP001068021"/>
    </source>
</evidence>
<dbReference type="EMBL" id="JAPVER010000020">
    <property type="protein sequence ID" value="MCZ3365676.1"/>
    <property type="molecule type" value="Genomic_DNA"/>
</dbReference>
<dbReference type="RefSeq" id="WP_048081996.1">
    <property type="nucleotide sequence ID" value="NZ_JAPVER010000020.1"/>
</dbReference>
<protein>
    <recommendedName>
        <fullName evidence="5">5-bromo-4-chloroindolyl phosphate hydrolysis protein</fullName>
    </recommendedName>
</protein>
<name>A0A9E4ZX25_9EURY</name>
<dbReference type="EMBL" id="JAPVES010000024">
    <property type="protein sequence ID" value="MCZ3371140.1"/>
    <property type="molecule type" value="Genomic_DNA"/>
</dbReference>
<sequence length="194" mass="22521">MKKIKIKTYNYGYALLFCLVIIAIVYLLYWLPKHPELNYLSALYILLGTFLVSISDKWLNKRNQEERSKKVKKRLLLVVNDNIKLNIKRAKANKKYINAFPYSSPLNKLDTIFWDSVNSKITEVDLEAQIIICLLSLNNLADEINETIKELNLLKKSGDSLEIHIKAKSLLDKKIDKFINTSEALFNKIEDNIT</sequence>
<feature type="transmembrane region" description="Helical" evidence="1">
    <location>
        <begin position="12"/>
        <end position="31"/>
    </location>
</feature>
<gene>
    <name evidence="3" type="ORF">O3H35_00660</name>
    <name evidence="2" type="ORF">O3H54_07245</name>
</gene>
<evidence type="ECO:0000313" key="2">
    <source>
        <dbReference type="EMBL" id="MCZ3365676.1"/>
    </source>
</evidence>
<keyword evidence="1" id="KW-0812">Transmembrane</keyword>
<dbReference type="Proteomes" id="UP001068021">
    <property type="component" value="Unassembled WGS sequence"/>
</dbReference>
<keyword evidence="1" id="KW-0472">Membrane</keyword>
<evidence type="ECO:0008006" key="5">
    <source>
        <dbReference type="Google" id="ProtNLM"/>
    </source>
</evidence>